<protein>
    <submittedName>
        <fullName evidence="1">Uncharacterized protein</fullName>
    </submittedName>
</protein>
<evidence type="ECO:0000313" key="1">
    <source>
        <dbReference type="EMBL" id="KII63678.1"/>
    </source>
</evidence>
<dbReference type="Proteomes" id="UP000031668">
    <property type="component" value="Unassembled WGS sequence"/>
</dbReference>
<comment type="caution">
    <text evidence="1">The sequence shown here is derived from an EMBL/GenBank/DDBJ whole genome shotgun (WGS) entry which is preliminary data.</text>
</comment>
<reference evidence="1 2" key="1">
    <citation type="journal article" date="2014" name="Genome Biol. Evol.">
        <title>The genome of the myxosporean Thelohanellus kitauei shows adaptations to nutrient acquisition within its fish host.</title>
        <authorList>
            <person name="Yang Y."/>
            <person name="Xiong J."/>
            <person name="Zhou Z."/>
            <person name="Huo F."/>
            <person name="Miao W."/>
            <person name="Ran C."/>
            <person name="Liu Y."/>
            <person name="Zhang J."/>
            <person name="Feng J."/>
            <person name="Wang M."/>
            <person name="Wang M."/>
            <person name="Wang L."/>
            <person name="Yao B."/>
        </authorList>
    </citation>
    <scope>NUCLEOTIDE SEQUENCE [LARGE SCALE GENOMIC DNA]</scope>
    <source>
        <strain evidence="1">Wuqing</strain>
    </source>
</reference>
<dbReference type="EMBL" id="JWZT01004623">
    <property type="protein sequence ID" value="KII63678.1"/>
    <property type="molecule type" value="Genomic_DNA"/>
</dbReference>
<gene>
    <name evidence="1" type="ORF">RF11_06214</name>
</gene>
<organism evidence="1 2">
    <name type="scientific">Thelohanellus kitauei</name>
    <name type="common">Myxosporean</name>
    <dbReference type="NCBI Taxonomy" id="669202"/>
    <lineage>
        <taxon>Eukaryota</taxon>
        <taxon>Metazoa</taxon>
        <taxon>Cnidaria</taxon>
        <taxon>Myxozoa</taxon>
        <taxon>Myxosporea</taxon>
        <taxon>Bivalvulida</taxon>
        <taxon>Platysporina</taxon>
        <taxon>Myxobolidae</taxon>
        <taxon>Thelohanellus</taxon>
    </lineage>
</organism>
<name>A0A0C2IEI5_THEKT</name>
<dbReference type="AlphaFoldDB" id="A0A0C2IEI5"/>
<evidence type="ECO:0000313" key="2">
    <source>
        <dbReference type="Proteomes" id="UP000031668"/>
    </source>
</evidence>
<accession>A0A0C2IEI5</accession>
<keyword evidence="2" id="KW-1185">Reference proteome</keyword>
<proteinExistence type="predicted"/>
<sequence>MYATRSALIPESFRRMGTGRVILYVKPSFLIHPPNRGVVDAQIESVLDQFHDGTFNQIFGRFLAHIKDIYNPYMENKFIERLQLTNEELRLLPEPQTNVQADCGFHERLMLYYLAAKNIYTQRQAGELLKNENDLDILLWDITEPLMIFILFTQD</sequence>